<dbReference type="Pfam" id="PF00443">
    <property type="entry name" value="UCH"/>
    <property type="match status" value="1"/>
</dbReference>
<dbReference type="GO" id="GO:0070628">
    <property type="term" value="F:proteasome binding"/>
    <property type="evidence" value="ECO:0007669"/>
    <property type="project" value="TreeGrafter"/>
</dbReference>
<dbReference type="Gene3D" id="3.90.70.10">
    <property type="entry name" value="Cysteine proteinases"/>
    <property type="match status" value="1"/>
</dbReference>
<dbReference type="PANTHER" id="PTHR43982:SF1">
    <property type="entry name" value="UBIQUITIN CARBOXYL-TERMINAL HYDROLASE 14"/>
    <property type="match status" value="1"/>
</dbReference>
<evidence type="ECO:0000256" key="4">
    <source>
        <dbReference type="ARBA" id="ARBA00022786"/>
    </source>
</evidence>
<dbReference type="GO" id="GO:0016579">
    <property type="term" value="P:protein deubiquitination"/>
    <property type="evidence" value="ECO:0007669"/>
    <property type="project" value="InterPro"/>
</dbReference>
<reference evidence="8 9" key="1">
    <citation type="journal article" date="2014" name="Genome Biol. Evol.">
        <title>The genome of the myxosporean Thelohanellus kitauei shows adaptations to nutrient acquisition within its fish host.</title>
        <authorList>
            <person name="Yang Y."/>
            <person name="Xiong J."/>
            <person name="Zhou Z."/>
            <person name="Huo F."/>
            <person name="Miao W."/>
            <person name="Ran C."/>
            <person name="Liu Y."/>
            <person name="Zhang J."/>
            <person name="Feng J."/>
            <person name="Wang M."/>
            <person name="Wang M."/>
            <person name="Wang L."/>
            <person name="Yao B."/>
        </authorList>
    </citation>
    <scope>NUCLEOTIDE SEQUENCE [LARGE SCALE GENOMIC DNA]</scope>
    <source>
        <strain evidence="8">Wuqing</strain>
    </source>
</reference>
<dbReference type="PROSITE" id="PS50235">
    <property type="entry name" value="USP_3"/>
    <property type="match status" value="1"/>
</dbReference>
<evidence type="ECO:0000256" key="6">
    <source>
        <dbReference type="ARBA" id="ARBA00022807"/>
    </source>
</evidence>
<dbReference type="InterPro" id="IPR028889">
    <property type="entry name" value="USP"/>
</dbReference>
<name>A0A0C2J256_THEKT</name>
<sequence>MKDVKFPIRFDASELCAPTLSEKLKMMRPMVHEYENRLSMVTDENALQALITKAEAGKLSLPEQKMAPGDSGSAIYQLVAVLTHEGRSTLSGHYIGWVKYGHKKWAKMDDSTVTPVEENDILKLSGGGESHSSYLLIYKSTKVNYKS</sequence>
<dbReference type="Proteomes" id="UP000031668">
    <property type="component" value="Unassembled WGS sequence"/>
</dbReference>
<keyword evidence="4" id="KW-0833">Ubl conjugation pathway</keyword>
<dbReference type="InterPro" id="IPR044635">
    <property type="entry name" value="UBP14-like"/>
</dbReference>
<organism evidence="8 9">
    <name type="scientific">Thelohanellus kitauei</name>
    <name type="common">Myxosporean</name>
    <dbReference type="NCBI Taxonomy" id="669202"/>
    <lineage>
        <taxon>Eukaryota</taxon>
        <taxon>Metazoa</taxon>
        <taxon>Cnidaria</taxon>
        <taxon>Myxozoa</taxon>
        <taxon>Myxosporea</taxon>
        <taxon>Bivalvulida</taxon>
        <taxon>Platysporina</taxon>
        <taxon>Myxobolidae</taxon>
        <taxon>Thelohanellus</taxon>
    </lineage>
</organism>
<evidence type="ECO:0000256" key="2">
    <source>
        <dbReference type="ARBA" id="ARBA00012759"/>
    </source>
</evidence>
<evidence type="ECO:0000256" key="3">
    <source>
        <dbReference type="ARBA" id="ARBA00022670"/>
    </source>
</evidence>
<dbReference type="GO" id="GO:0061136">
    <property type="term" value="P:regulation of proteasomal protein catabolic process"/>
    <property type="evidence" value="ECO:0007669"/>
    <property type="project" value="TreeGrafter"/>
</dbReference>
<dbReference type="OrthoDB" id="333239at2759"/>
<dbReference type="AlphaFoldDB" id="A0A0C2J256"/>
<evidence type="ECO:0000313" key="9">
    <source>
        <dbReference type="Proteomes" id="UP000031668"/>
    </source>
</evidence>
<dbReference type="InterPro" id="IPR018200">
    <property type="entry name" value="USP_CS"/>
</dbReference>
<protein>
    <recommendedName>
        <fullName evidence="2">ubiquitinyl hydrolase 1</fullName>
        <ecNumber evidence="2">3.4.19.12</ecNumber>
    </recommendedName>
</protein>
<evidence type="ECO:0000256" key="1">
    <source>
        <dbReference type="ARBA" id="ARBA00000707"/>
    </source>
</evidence>
<evidence type="ECO:0000259" key="7">
    <source>
        <dbReference type="PROSITE" id="PS50235"/>
    </source>
</evidence>
<feature type="domain" description="USP" evidence="7">
    <location>
        <begin position="1"/>
        <end position="141"/>
    </location>
</feature>
<comment type="catalytic activity">
    <reaction evidence="1">
        <text>Thiol-dependent hydrolysis of ester, thioester, amide, peptide and isopeptide bonds formed by the C-terminal Gly of ubiquitin (a 76-residue protein attached to proteins as an intracellular targeting signal).</text>
        <dbReference type="EC" id="3.4.19.12"/>
    </reaction>
</comment>
<keyword evidence="9" id="KW-1185">Reference proteome</keyword>
<dbReference type="PROSITE" id="PS00973">
    <property type="entry name" value="USP_2"/>
    <property type="match status" value="1"/>
</dbReference>
<keyword evidence="6" id="KW-0788">Thiol protease</keyword>
<evidence type="ECO:0000313" key="8">
    <source>
        <dbReference type="EMBL" id="KII63162.1"/>
    </source>
</evidence>
<dbReference type="PANTHER" id="PTHR43982">
    <property type="entry name" value="UBIQUITIN CARBOXYL-TERMINAL HYDROLASE"/>
    <property type="match status" value="1"/>
</dbReference>
<dbReference type="GO" id="GO:0043161">
    <property type="term" value="P:proteasome-mediated ubiquitin-dependent protein catabolic process"/>
    <property type="evidence" value="ECO:0007669"/>
    <property type="project" value="InterPro"/>
</dbReference>
<dbReference type="EMBL" id="JWZT01004769">
    <property type="protein sequence ID" value="KII63162.1"/>
    <property type="molecule type" value="Genomic_DNA"/>
</dbReference>
<dbReference type="SUPFAM" id="SSF54001">
    <property type="entry name" value="Cysteine proteinases"/>
    <property type="match status" value="1"/>
</dbReference>
<dbReference type="InterPro" id="IPR001394">
    <property type="entry name" value="Peptidase_C19_UCH"/>
</dbReference>
<gene>
    <name evidence="8" type="ORF">RF11_11647</name>
</gene>
<comment type="caution">
    <text evidence="8">The sequence shown here is derived from an EMBL/GenBank/DDBJ whole genome shotgun (WGS) entry which is preliminary data.</text>
</comment>
<dbReference type="GO" id="GO:0004843">
    <property type="term" value="F:cysteine-type deubiquitinase activity"/>
    <property type="evidence" value="ECO:0007669"/>
    <property type="project" value="UniProtKB-EC"/>
</dbReference>
<keyword evidence="5 8" id="KW-0378">Hydrolase</keyword>
<proteinExistence type="predicted"/>
<dbReference type="EC" id="3.4.19.12" evidence="2"/>
<keyword evidence="3" id="KW-0645">Protease</keyword>
<dbReference type="InterPro" id="IPR038765">
    <property type="entry name" value="Papain-like_cys_pep_sf"/>
</dbReference>
<accession>A0A0C2J256</accession>
<evidence type="ECO:0000256" key="5">
    <source>
        <dbReference type="ARBA" id="ARBA00022801"/>
    </source>
</evidence>